<gene>
    <name evidence="2" type="ORF">CR513_22261</name>
</gene>
<reference evidence="2" key="1">
    <citation type="submission" date="2018-05" db="EMBL/GenBank/DDBJ databases">
        <title>Draft genome of Mucuna pruriens seed.</title>
        <authorList>
            <person name="Nnadi N.E."/>
            <person name="Vos R."/>
            <person name="Hasami M.H."/>
            <person name="Devisetty U.K."/>
            <person name="Aguiy J.C."/>
        </authorList>
    </citation>
    <scope>NUCLEOTIDE SEQUENCE [LARGE SCALE GENOMIC DNA]</scope>
    <source>
        <strain evidence="2">JCA_2017</strain>
    </source>
</reference>
<feature type="region of interest" description="Disordered" evidence="1">
    <location>
        <begin position="1"/>
        <end position="22"/>
    </location>
</feature>
<keyword evidence="3" id="KW-1185">Reference proteome</keyword>
<evidence type="ECO:0000256" key="1">
    <source>
        <dbReference type="SAM" id="MobiDB-lite"/>
    </source>
</evidence>
<comment type="caution">
    <text evidence="2">The sequence shown here is derived from an EMBL/GenBank/DDBJ whole genome shotgun (WGS) entry which is preliminary data.</text>
</comment>
<accession>A0A371GXK8</accession>
<name>A0A371GXK8_MUCPR</name>
<dbReference type="PANTHER" id="PTHR48475:SF2">
    <property type="entry name" value="RIBONUCLEASE H"/>
    <property type="match status" value="1"/>
</dbReference>
<evidence type="ECO:0008006" key="4">
    <source>
        <dbReference type="Google" id="ProtNLM"/>
    </source>
</evidence>
<evidence type="ECO:0000313" key="3">
    <source>
        <dbReference type="Proteomes" id="UP000257109"/>
    </source>
</evidence>
<evidence type="ECO:0000313" key="2">
    <source>
        <dbReference type="EMBL" id="RDX95251.1"/>
    </source>
</evidence>
<organism evidence="2 3">
    <name type="scientific">Mucuna pruriens</name>
    <name type="common">Velvet bean</name>
    <name type="synonym">Dolichos pruriens</name>
    <dbReference type="NCBI Taxonomy" id="157652"/>
    <lineage>
        <taxon>Eukaryota</taxon>
        <taxon>Viridiplantae</taxon>
        <taxon>Streptophyta</taxon>
        <taxon>Embryophyta</taxon>
        <taxon>Tracheophyta</taxon>
        <taxon>Spermatophyta</taxon>
        <taxon>Magnoliopsida</taxon>
        <taxon>eudicotyledons</taxon>
        <taxon>Gunneridae</taxon>
        <taxon>Pentapetalae</taxon>
        <taxon>rosids</taxon>
        <taxon>fabids</taxon>
        <taxon>Fabales</taxon>
        <taxon>Fabaceae</taxon>
        <taxon>Papilionoideae</taxon>
        <taxon>50 kb inversion clade</taxon>
        <taxon>NPAAA clade</taxon>
        <taxon>indigoferoid/millettioid clade</taxon>
        <taxon>Phaseoleae</taxon>
        <taxon>Mucuna</taxon>
    </lineage>
</organism>
<feature type="compositionally biased region" description="Basic and acidic residues" evidence="1">
    <location>
        <begin position="1"/>
        <end position="10"/>
    </location>
</feature>
<dbReference type="AlphaFoldDB" id="A0A371GXK8"/>
<dbReference type="OrthoDB" id="1730907at2759"/>
<dbReference type="Proteomes" id="UP000257109">
    <property type="component" value="Unassembled WGS sequence"/>
</dbReference>
<sequence>MQSCLSKDENNAGVPTNPHQTKPGKVLHDLEIWYQRINKATLALVIIVRRLRSYFQSNQIIVQIELPIKQDIRKPDLAGRMVGWMVELLEFDIPFKRRGHVEAQTLVDFIPELALVGKAGSIGKE</sequence>
<dbReference type="EMBL" id="QJKJ01004178">
    <property type="protein sequence ID" value="RDX95251.1"/>
    <property type="molecule type" value="Genomic_DNA"/>
</dbReference>
<proteinExistence type="predicted"/>
<dbReference type="PANTHER" id="PTHR48475">
    <property type="entry name" value="RIBONUCLEASE H"/>
    <property type="match status" value="1"/>
</dbReference>
<feature type="non-terminal residue" evidence="2">
    <location>
        <position position="1"/>
    </location>
</feature>
<protein>
    <recommendedName>
        <fullName evidence="4">Reverse transcriptase RNase H-like domain-containing protein</fullName>
    </recommendedName>
</protein>